<dbReference type="SUPFAM" id="SSF54631">
    <property type="entry name" value="CBS-domain pair"/>
    <property type="match status" value="1"/>
</dbReference>
<evidence type="ECO:0000259" key="3">
    <source>
        <dbReference type="PROSITE" id="PS50887"/>
    </source>
</evidence>
<dbReference type="PANTHER" id="PTHR43080">
    <property type="entry name" value="CBS DOMAIN-CONTAINING PROTEIN CBSX3, MITOCHONDRIAL"/>
    <property type="match status" value="1"/>
</dbReference>
<proteinExistence type="predicted"/>
<dbReference type="PROSITE" id="PS51371">
    <property type="entry name" value="CBS"/>
    <property type="match status" value="2"/>
</dbReference>
<protein>
    <recommendedName>
        <fullName evidence="7">Diguanylate cyclase</fullName>
    </recommendedName>
</protein>
<evidence type="ECO:0000256" key="1">
    <source>
        <dbReference type="ARBA" id="ARBA00023122"/>
    </source>
</evidence>
<dbReference type="Pfam" id="PF00571">
    <property type="entry name" value="CBS"/>
    <property type="match status" value="2"/>
</dbReference>
<accession>A0A3G1KUX3</accession>
<dbReference type="InterPro" id="IPR000644">
    <property type="entry name" value="CBS_dom"/>
</dbReference>
<dbReference type="PANTHER" id="PTHR43080:SF2">
    <property type="entry name" value="CBS DOMAIN-CONTAINING PROTEIN"/>
    <property type="match status" value="1"/>
</dbReference>
<keyword evidence="1 2" id="KW-0129">CBS domain</keyword>
<feature type="domain" description="CBS" evidence="4">
    <location>
        <begin position="9"/>
        <end position="66"/>
    </location>
</feature>
<organism evidence="5 6">
    <name type="scientific">Formimonas warabiya</name>
    <dbReference type="NCBI Taxonomy" id="1761012"/>
    <lineage>
        <taxon>Bacteria</taxon>
        <taxon>Bacillati</taxon>
        <taxon>Bacillota</taxon>
        <taxon>Clostridia</taxon>
        <taxon>Eubacteriales</taxon>
        <taxon>Peptococcaceae</taxon>
        <taxon>Candidatus Formimonas</taxon>
    </lineage>
</organism>
<dbReference type="SMART" id="SM00267">
    <property type="entry name" value="GGDEF"/>
    <property type="match status" value="1"/>
</dbReference>
<dbReference type="EMBL" id="CP017634">
    <property type="protein sequence ID" value="ATW26278.1"/>
    <property type="molecule type" value="Genomic_DNA"/>
</dbReference>
<feature type="domain" description="CBS" evidence="4">
    <location>
        <begin position="67"/>
        <end position="126"/>
    </location>
</feature>
<feature type="domain" description="GGDEF" evidence="3">
    <location>
        <begin position="144"/>
        <end position="278"/>
    </location>
</feature>
<dbReference type="Gene3D" id="3.30.70.270">
    <property type="match status" value="1"/>
</dbReference>
<dbReference type="Pfam" id="PF00990">
    <property type="entry name" value="GGDEF"/>
    <property type="match status" value="1"/>
</dbReference>
<evidence type="ECO:0000256" key="2">
    <source>
        <dbReference type="PROSITE-ProRule" id="PRU00703"/>
    </source>
</evidence>
<dbReference type="SMART" id="SM00116">
    <property type="entry name" value="CBS"/>
    <property type="match status" value="2"/>
</dbReference>
<dbReference type="KEGG" id="fwa:DCMF_17285"/>
<reference evidence="5 6" key="1">
    <citation type="submission" date="2016-10" db="EMBL/GenBank/DDBJ databases">
        <title>Complete Genome Sequence of Peptococcaceae strain DCMF.</title>
        <authorList>
            <person name="Edwards R.J."/>
            <person name="Holland S.I."/>
            <person name="Deshpande N.P."/>
            <person name="Wong Y.K."/>
            <person name="Ertan H."/>
            <person name="Manefield M."/>
            <person name="Russell T.L."/>
            <person name="Lee M.J."/>
        </authorList>
    </citation>
    <scope>NUCLEOTIDE SEQUENCE [LARGE SCALE GENOMIC DNA]</scope>
    <source>
        <strain evidence="5 6">DCMF</strain>
    </source>
</reference>
<dbReference type="InterPro" id="IPR051257">
    <property type="entry name" value="Diverse_CBS-Domain"/>
</dbReference>
<dbReference type="AlphaFoldDB" id="A0A3G1KUX3"/>
<dbReference type="CDD" id="cd01949">
    <property type="entry name" value="GGDEF"/>
    <property type="match status" value="1"/>
</dbReference>
<dbReference type="InterPro" id="IPR043128">
    <property type="entry name" value="Rev_trsase/Diguanyl_cyclase"/>
</dbReference>
<dbReference type="InterPro" id="IPR000160">
    <property type="entry name" value="GGDEF_dom"/>
</dbReference>
<dbReference type="NCBIfam" id="TIGR00254">
    <property type="entry name" value="GGDEF"/>
    <property type="match status" value="1"/>
</dbReference>
<keyword evidence="6" id="KW-1185">Reference proteome</keyword>
<dbReference type="Gene3D" id="3.10.580.10">
    <property type="entry name" value="CBS-domain"/>
    <property type="match status" value="1"/>
</dbReference>
<evidence type="ECO:0000313" key="6">
    <source>
        <dbReference type="Proteomes" id="UP000323521"/>
    </source>
</evidence>
<evidence type="ECO:0008006" key="7">
    <source>
        <dbReference type="Google" id="ProtNLM"/>
    </source>
</evidence>
<gene>
    <name evidence="5" type="ORF">DCMF_17285</name>
</gene>
<dbReference type="InterPro" id="IPR046342">
    <property type="entry name" value="CBS_dom_sf"/>
</dbReference>
<dbReference type="SUPFAM" id="SSF55073">
    <property type="entry name" value="Nucleotide cyclase"/>
    <property type="match status" value="1"/>
</dbReference>
<evidence type="ECO:0000313" key="5">
    <source>
        <dbReference type="EMBL" id="ATW26278.1"/>
    </source>
</evidence>
<dbReference type="PROSITE" id="PS50887">
    <property type="entry name" value="GGDEF"/>
    <property type="match status" value="1"/>
</dbReference>
<dbReference type="RefSeq" id="WP_148135575.1">
    <property type="nucleotide sequence ID" value="NZ_CP017634.1"/>
</dbReference>
<name>A0A3G1KUX3_FORW1</name>
<sequence length="278" mass="31193">MISVVDSIMKHPVITTHPEESIRQAAQKMDRYKIGGLPVVEEGKVIGIITSRDIRQSNGNRLVADAMTDHPLTISKDASIWQAFQLMEDAGIEHLPVLWENTLVGIITKADLLYEKGKHIDPLTDLHNSNYVRFIGETLLREGIDIVVLFFDLDDFGQFNKKFGHIMGDKCLKTIGQILSSAIKPNQDYLGRFGGDEFIVLSIRKIEALTKWAEEAIQLIERSFQYKNLPITISVGLSGGKRQRRRHMDDAAVLDDLINLASLASTKAKKEGHSLLMM</sequence>
<dbReference type="OrthoDB" id="12905at2"/>
<dbReference type="InterPro" id="IPR029787">
    <property type="entry name" value="Nucleotide_cyclase"/>
</dbReference>
<dbReference type="Proteomes" id="UP000323521">
    <property type="component" value="Chromosome"/>
</dbReference>
<evidence type="ECO:0000259" key="4">
    <source>
        <dbReference type="PROSITE" id="PS51371"/>
    </source>
</evidence>